<sequence length="182" mass="18968">MVIGLLRAVNVGGRKLTSAQLRAAAEGLGYTDVKTYVNSGNVVVVAPHGAPATADALGAALTAEAGFDVPVVARTASAWHAVVEACPFSDEARDDPSHLVVVAWDGPVAETAGAFDPARYGNERLVWARTELYAYYPDGIGRSRLTLPVLEKAAGRGGTARNWNTVLALDALAREREAGGQG</sequence>
<dbReference type="PIRSF" id="PIRSF008502">
    <property type="entry name" value="UCP008502"/>
    <property type="match status" value="1"/>
</dbReference>
<dbReference type="PANTHER" id="PTHR36439:SF1">
    <property type="entry name" value="DUF1697 DOMAIN-CONTAINING PROTEIN"/>
    <property type="match status" value="1"/>
</dbReference>
<dbReference type="EMBL" id="BJLP01000036">
    <property type="protein sequence ID" value="GEA81726.1"/>
    <property type="molecule type" value="Genomic_DNA"/>
</dbReference>
<organism evidence="1 2">
    <name type="scientific">Cellulomonas uda</name>
    <dbReference type="NCBI Taxonomy" id="1714"/>
    <lineage>
        <taxon>Bacteria</taxon>
        <taxon>Bacillati</taxon>
        <taxon>Actinomycetota</taxon>
        <taxon>Actinomycetes</taxon>
        <taxon>Micrococcales</taxon>
        <taxon>Cellulomonadaceae</taxon>
        <taxon>Cellulomonas</taxon>
    </lineage>
</organism>
<dbReference type="Gene3D" id="3.30.70.1280">
    <property type="entry name" value="SP0830-like domains"/>
    <property type="match status" value="1"/>
</dbReference>
<dbReference type="AlphaFoldDB" id="A0A4Y3KDG2"/>
<evidence type="ECO:0008006" key="3">
    <source>
        <dbReference type="Google" id="ProtNLM"/>
    </source>
</evidence>
<dbReference type="InterPro" id="IPR012545">
    <property type="entry name" value="DUF1697"/>
</dbReference>
<reference evidence="1 2" key="1">
    <citation type="submission" date="2019-06" db="EMBL/GenBank/DDBJ databases">
        <title>Whole genome shotgun sequence of Cellulomonas uda NBRC 3747.</title>
        <authorList>
            <person name="Hosoyama A."/>
            <person name="Uohara A."/>
            <person name="Ohji S."/>
            <person name="Ichikawa N."/>
        </authorList>
    </citation>
    <scope>NUCLEOTIDE SEQUENCE [LARGE SCALE GENOMIC DNA]</scope>
    <source>
        <strain evidence="1 2">NBRC 3747</strain>
    </source>
</reference>
<evidence type="ECO:0000313" key="2">
    <source>
        <dbReference type="Proteomes" id="UP000315842"/>
    </source>
</evidence>
<dbReference type="Proteomes" id="UP000315842">
    <property type="component" value="Unassembled WGS sequence"/>
</dbReference>
<proteinExistence type="predicted"/>
<keyword evidence="2" id="KW-1185">Reference proteome</keyword>
<dbReference type="PANTHER" id="PTHR36439">
    <property type="entry name" value="BLL4334 PROTEIN"/>
    <property type="match status" value="1"/>
</dbReference>
<comment type="caution">
    <text evidence="1">The sequence shown here is derived from an EMBL/GenBank/DDBJ whole genome shotgun (WGS) entry which is preliminary data.</text>
</comment>
<dbReference type="Pfam" id="PF08002">
    <property type="entry name" value="DUF1697"/>
    <property type="match status" value="1"/>
</dbReference>
<accession>A0A4Y3KDG2</accession>
<protein>
    <recommendedName>
        <fullName evidence="3">DUF1697 domain-containing protein</fullName>
    </recommendedName>
</protein>
<evidence type="ECO:0000313" key="1">
    <source>
        <dbReference type="EMBL" id="GEA81726.1"/>
    </source>
</evidence>
<gene>
    <name evidence="1" type="ORF">CUD01_21700</name>
</gene>
<name>A0A4Y3KDG2_CELUD</name>
<dbReference type="SUPFAM" id="SSF160379">
    <property type="entry name" value="SP0830-like"/>
    <property type="match status" value="1"/>
</dbReference>